<name>A0AAE9Q0K9_PAEPO</name>
<evidence type="ECO:0000313" key="2">
    <source>
        <dbReference type="EMBL" id="UZP76305.1"/>
    </source>
</evidence>
<dbReference type="GO" id="GO:0016616">
    <property type="term" value="F:oxidoreductase activity, acting on the CH-OH group of donors, NAD or NADP as acceptor"/>
    <property type="evidence" value="ECO:0007669"/>
    <property type="project" value="InterPro"/>
</dbReference>
<dbReference type="InterPro" id="IPR014027">
    <property type="entry name" value="UDP-Glc/GDP-Man_DH_C"/>
</dbReference>
<sequence length="240" mass="26455">MADRMNRRMPLYIAERIEAMLAQKGKTINKAKIILAGVAYKKDIDDVRESPALVLFEHLIKMGASVSFTDPYVSSFKLNGEAISSRTANAQLWESADIVVITTDHSVVDYQQLVDHAPLVFDTRNATAHCTGGHVVILGHPGDGGAPLLANRDQVNERYYGQINSEESHEATRNRIHWICRHVQGHTVLDVGCSQGITSILLGREGFKVTAIDLEEGSISYAKKNFARNPHPSGKESTFS</sequence>
<dbReference type="PANTHER" id="PTHR43491">
    <property type="entry name" value="UDP-N-ACETYL-D-MANNOSAMINE DEHYDROGENASE"/>
    <property type="match status" value="1"/>
</dbReference>
<dbReference type="InterPro" id="IPR036220">
    <property type="entry name" value="UDP-Glc/GDP-Man_DH_C_sf"/>
</dbReference>
<dbReference type="SUPFAM" id="SSF53335">
    <property type="entry name" value="S-adenosyl-L-methionine-dependent methyltransferases"/>
    <property type="match status" value="1"/>
</dbReference>
<dbReference type="InterPro" id="IPR028359">
    <property type="entry name" value="UDP_ManNAc/GlcNAc_DH"/>
</dbReference>
<keyword evidence="2" id="KW-0808">Transferase</keyword>
<reference evidence="2" key="1">
    <citation type="submission" date="2022-11" db="EMBL/GenBank/DDBJ databases">
        <authorList>
            <person name="Vasilchenko N.G."/>
            <person name="Prazdnova E.V."/>
            <person name="Gorovtsov A.V."/>
            <person name="Chistyakov V.A."/>
            <person name="Pak M.L."/>
        </authorList>
    </citation>
    <scope>NUCLEOTIDE SEQUENCE</scope>
    <source>
        <strain evidence="2">R 4.5</strain>
    </source>
</reference>
<dbReference type="GO" id="GO:0008168">
    <property type="term" value="F:methyltransferase activity"/>
    <property type="evidence" value="ECO:0007669"/>
    <property type="project" value="UniProtKB-KW"/>
</dbReference>
<dbReference type="PANTHER" id="PTHR43491:SF1">
    <property type="entry name" value="UDP-N-ACETYL-D-MANNOSAMINE DEHYDROGENASE"/>
    <property type="match status" value="1"/>
</dbReference>
<dbReference type="Gene3D" id="3.40.50.150">
    <property type="entry name" value="Vaccinia Virus protein VP39"/>
    <property type="match status" value="1"/>
</dbReference>
<gene>
    <name evidence="2" type="ORF">MF626_07260</name>
</gene>
<proteinExistence type="predicted"/>
<dbReference type="AlphaFoldDB" id="A0AAE9Q0K9"/>
<accession>A0AAE9Q0K9</accession>
<dbReference type="SUPFAM" id="SSF52413">
    <property type="entry name" value="UDP-glucose/GDP-mannose dehydrogenase C-terminal domain"/>
    <property type="match status" value="1"/>
</dbReference>
<dbReference type="Pfam" id="PF03720">
    <property type="entry name" value="UDPG_MGDP_dh_C"/>
    <property type="match status" value="1"/>
</dbReference>
<dbReference type="GO" id="GO:0005840">
    <property type="term" value="C:ribosome"/>
    <property type="evidence" value="ECO:0007669"/>
    <property type="project" value="UniProtKB-KW"/>
</dbReference>
<dbReference type="PIRSF" id="PIRSF000124">
    <property type="entry name" value="UDPglc_GDPman_dh"/>
    <property type="match status" value="1"/>
</dbReference>
<dbReference type="GO" id="GO:0051287">
    <property type="term" value="F:NAD binding"/>
    <property type="evidence" value="ECO:0007669"/>
    <property type="project" value="InterPro"/>
</dbReference>
<keyword evidence="2" id="KW-0489">Methyltransferase</keyword>
<organism evidence="2">
    <name type="scientific">Paenibacillus polymyxa</name>
    <name type="common">Bacillus polymyxa</name>
    <dbReference type="NCBI Taxonomy" id="1406"/>
    <lineage>
        <taxon>Bacteria</taxon>
        <taxon>Bacillati</taxon>
        <taxon>Bacillota</taxon>
        <taxon>Bacilli</taxon>
        <taxon>Bacillales</taxon>
        <taxon>Paenibacillaceae</taxon>
        <taxon>Paenibacillus</taxon>
    </lineage>
</organism>
<feature type="domain" description="UDP-glucose/GDP-mannose dehydrogenase C-terminal" evidence="1">
    <location>
        <begin position="34"/>
        <end position="129"/>
    </location>
</feature>
<dbReference type="CDD" id="cd02440">
    <property type="entry name" value="AdoMet_MTases"/>
    <property type="match status" value="1"/>
</dbReference>
<dbReference type="GO" id="GO:0032259">
    <property type="term" value="P:methylation"/>
    <property type="evidence" value="ECO:0007669"/>
    <property type="project" value="UniProtKB-KW"/>
</dbReference>
<dbReference type="InterPro" id="IPR041698">
    <property type="entry name" value="Methyltransf_25"/>
</dbReference>
<dbReference type="GO" id="GO:0000271">
    <property type="term" value="P:polysaccharide biosynthetic process"/>
    <property type="evidence" value="ECO:0007669"/>
    <property type="project" value="InterPro"/>
</dbReference>
<protein>
    <submittedName>
        <fullName evidence="2">50S ribosomal protein L11 methyltransferase</fullName>
    </submittedName>
</protein>
<evidence type="ECO:0000259" key="1">
    <source>
        <dbReference type="SMART" id="SM00984"/>
    </source>
</evidence>
<dbReference type="EMBL" id="CP097770">
    <property type="protein sequence ID" value="UZP76305.1"/>
    <property type="molecule type" value="Genomic_DNA"/>
</dbReference>
<dbReference type="InterPro" id="IPR017476">
    <property type="entry name" value="UDP-Glc/GDP-Man"/>
</dbReference>
<dbReference type="Gene3D" id="3.40.50.720">
    <property type="entry name" value="NAD(P)-binding Rossmann-like Domain"/>
    <property type="match status" value="1"/>
</dbReference>
<dbReference type="GO" id="GO:0016628">
    <property type="term" value="F:oxidoreductase activity, acting on the CH-CH group of donors, NAD or NADP as acceptor"/>
    <property type="evidence" value="ECO:0007669"/>
    <property type="project" value="InterPro"/>
</dbReference>
<keyword evidence="2" id="KW-0687">Ribonucleoprotein</keyword>
<dbReference type="SMART" id="SM00984">
    <property type="entry name" value="UDPG_MGDP_dh_C"/>
    <property type="match status" value="1"/>
</dbReference>
<keyword evidence="2" id="KW-0689">Ribosomal protein</keyword>
<dbReference type="InterPro" id="IPR029063">
    <property type="entry name" value="SAM-dependent_MTases_sf"/>
</dbReference>
<dbReference type="Pfam" id="PF13649">
    <property type="entry name" value="Methyltransf_25"/>
    <property type="match status" value="1"/>
</dbReference>
<dbReference type="PIRSF" id="PIRSF500136">
    <property type="entry name" value="UDP_ManNAc_DH"/>
    <property type="match status" value="1"/>
</dbReference>